<comment type="caution">
    <text evidence="3">The sequence shown here is derived from an EMBL/GenBank/DDBJ whole genome shotgun (WGS) entry which is preliminary data.</text>
</comment>
<dbReference type="GO" id="GO:0070202">
    <property type="term" value="P:regulation of establishment of protein localization to chromosome"/>
    <property type="evidence" value="ECO:0007669"/>
    <property type="project" value="TreeGrafter"/>
</dbReference>
<dbReference type="EMBL" id="JAINUG010000111">
    <property type="protein sequence ID" value="KAJ8395929.1"/>
    <property type="molecule type" value="Genomic_DNA"/>
</dbReference>
<protein>
    <recommendedName>
        <fullName evidence="2">DUF4502 domain-containing protein</fullName>
    </recommendedName>
</protein>
<name>A0AAD7S4P6_9TELE</name>
<reference evidence="3" key="1">
    <citation type="journal article" date="2023" name="Science">
        <title>Genome structures resolve the early diversification of teleost fishes.</title>
        <authorList>
            <person name="Parey E."/>
            <person name="Louis A."/>
            <person name="Montfort J."/>
            <person name="Bouchez O."/>
            <person name="Roques C."/>
            <person name="Iampietro C."/>
            <person name="Lluch J."/>
            <person name="Castinel A."/>
            <person name="Donnadieu C."/>
            <person name="Desvignes T."/>
            <person name="Floi Bucao C."/>
            <person name="Jouanno E."/>
            <person name="Wen M."/>
            <person name="Mejri S."/>
            <person name="Dirks R."/>
            <person name="Jansen H."/>
            <person name="Henkel C."/>
            <person name="Chen W.J."/>
            <person name="Zahm M."/>
            <person name="Cabau C."/>
            <person name="Klopp C."/>
            <person name="Thompson A.W."/>
            <person name="Robinson-Rechavi M."/>
            <person name="Braasch I."/>
            <person name="Lecointre G."/>
            <person name="Bobe J."/>
            <person name="Postlethwait J.H."/>
            <person name="Berthelot C."/>
            <person name="Roest Crollius H."/>
            <person name="Guiguen Y."/>
        </authorList>
    </citation>
    <scope>NUCLEOTIDE SEQUENCE</scope>
    <source>
        <strain evidence="3">NC1722</strain>
    </source>
</reference>
<feature type="domain" description="DUF4502" evidence="2">
    <location>
        <begin position="6"/>
        <end position="348"/>
    </location>
</feature>
<accession>A0AAD7S4P6</accession>
<dbReference type="PANTHER" id="PTHR34347">
    <property type="entry name" value="DNA REPAIR-SCAFFOLDING PROTEIN SPIDR"/>
    <property type="match status" value="1"/>
</dbReference>
<evidence type="ECO:0000313" key="3">
    <source>
        <dbReference type="EMBL" id="KAJ8395929.1"/>
    </source>
</evidence>
<dbReference type="GO" id="GO:0000724">
    <property type="term" value="P:double-strand break repair via homologous recombination"/>
    <property type="evidence" value="ECO:0007669"/>
    <property type="project" value="TreeGrafter"/>
</dbReference>
<dbReference type="Pfam" id="PF14950">
    <property type="entry name" value="DUF4502"/>
    <property type="match status" value="1"/>
</dbReference>
<keyword evidence="4" id="KW-1185">Reference proteome</keyword>
<evidence type="ECO:0000256" key="1">
    <source>
        <dbReference type="SAM" id="MobiDB-lite"/>
    </source>
</evidence>
<feature type="region of interest" description="Disordered" evidence="1">
    <location>
        <begin position="138"/>
        <end position="174"/>
    </location>
</feature>
<dbReference type="Proteomes" id="UP001221898">
    <property type="component" value="Unassembled WGS sequence"/>
</dbReference>
<evidence type="ECO:0000259" key="2">
    <source>
        <dbReference type="Pfam" id="PF14950"/>
    </source>
</evidence>
<dbReference type="InterPro" id="IPR053054">
    <property type="entry name" value="DNA_repair-scaffolding"/>
</dbReference>
<sequence length="387" mass="42791">MSRLTKRKRSRKDIRCSFFPDLKNGLKNQALVEGRSIPSTAIKSWERCGEGFLGTPATEKRCSSRKGGKAVRQLVPSVTDPVKEDIVWSSSEQSDSGIPEPSTVTEGHGGPQKEALTNSYSRYLGLFSSVTEDEHHKIDWDSDLNDDGEEMESLAEISETDSSSEDQKQSPKNILVLDVEISDFSDGETAERMAQARCEHVSMQPGRSSRSSASDWVRSAQIVMRTPQKQHRHIKSPEDSAKKKKKFLSGGLAERLSRLQCRQRSAISFWRHQSISDNKTPAAGKVGVLVLKLLSVWEDCSMRVAMCQGASASFSTPMLLVLFSRDTAAHLVPSPGDTVHVYPPWQKLLMEGESNPVLLNTHFSQKVLEDGAHTGGRVLVKNVALTL</sequence>
<gene>
    <name evidence="3" type="ORF">AAFF_G00026370</name>
</gene>
<evidence type="ECO:0000313" key="4">
    <source>
        <dbReference type="Proteomes" id="UP001221898"/>
    </source>
</evidence>
<dbReference type="InterPro" id="IPR028026">
    <property type="entry name" value="DUF4502"/>
</dbReference>
<dbReference type="AlphaFoldDB" id="A0AAD7S4P6"/>
<dbReference type="PANTHER" id="PTHR34347:SF1">
    <property type="entry name" value="DNA REPAIR-SCAFFOLDING PROTEIN"/>
    <property type="match status" value="1"/>
</dbReference>
<dbReference type="GO" id="GO:0000228">
    <property type="term" value="C:nuclear chromosome"/>
    <property type="evidence" value="ECO:0007669"/>
    <property type="project" value="TreeGrafter"/>
</dbReference>
<organism evidence="3 4">
    <name type="scientific">Aldrovandia affinis</name>
    <dbReference type="NCBI Taxonomy" id="143900"/>
    <lineage>
        <taxon>Eukaryota</taxon>
        <taxon>Metazoa</taxon>
        <taxon>Chordata</taxon>
        <taxon>Craniata</taxon>
        <taxon>Vertebrata</taxon>
        <taxon>Euteleostomi</taxon>
        <taxon>Actinopterygii</taxon>
        <taxon>Neopterygii</taxon>
        <taxon>Teleostei</taxon>
        <taxon>Notacanthiformes</taxon>
        <taxon>Halosauridae</taxon>
        <taxon>Aldrovandia</taxon>
    </lineage>
</organism>
<feature type="region of interest" description="Disordered" evidence="1">
    <location>
        <begin position="88"/>
        <end position="115"/>
    </location>
</feature>
<feature type="compositionally biased region" description="Acidic residues" evidence="1">
    <location>
        <begin position="141"/>
        <end position="164"/>
    </location>
</feature>
<proteinExistence type="predicted"/>
<dbReference type="GO" id="GO:0005654">
    <property type="term" value="C:nucleoplasm"/>
    <property type="evidence" value="ECO:0007669"/>
    <property type="project" value="TreeGrafter"/>
</dbReference>